<protein>
    <submittedName>
        <fullName evidence="1">Uncharacterized protein</fullName>
    </submittedName>
</protein>
<proteinExistence type="predicted"/>
<gene>
    <name evidence="1" type="ORF">BECKH772A_GA0070896_102494</name>
</gene>
<organism evidence="1">
    <name type="scientific">Candidatus Kentrum eta</name>
    <dbReference type="NCBI Taxonomy" id="2126337"/>
    <lineage>
        <taxon>Bacteria</taxon>
        <taxon>Pseudomonadati</taxon>
        <taxon>Pseudomonadota</taxon>
        <taxon>Gammaproteobacteria</taxon>
        <taxon>Candidatus Kentrum</taxon>
    </lineage>
</organism>
<name>A0A450VB25_9GAMM</name>
<accession>A0A450VB25</accession>
<evidence type="ECO:0000313" key="1">
    <source>
        <dbReference type="EMBL" id="VFK01992.1"/>
    </source>
</evidence>
<sequence>MSYNAEFKAKVALQDTRGNKTMALIEFQVDVQELTYTTS</sequence>
<reference evidence="1" key="1">
    <citation type="submission" date="2019-02" db="EMBL/GenBank/DDBJ databases">
        <authorList>
            <person name="Gruber-Vodicka R. H."/>
            <person name="Seah K. B. B."/>
        </authorList>
    </citation>
    <scope>NUCLEOTIDE SEQUENCE</scope>
    <source>
        <strain evidence="1">BECK_SA2B15</strain>
    </source>
</reference>
<dbReference type="AlphaFoldDB" id="A0A450VB25"/>
<dbReference type="EMBL" id="CAADFG010000249">
    <property type="protein sequence ID" value="VFK01992.1"/>
    <property type="molecule type" value="Genomic_DNA"/>
</dbReference>